<sequence>MHSILHGSASDAVHADLTAEDVERLHFLLGSLRASLMLCEDGDVGGFTSDIRSAFFANLAAMATSAHGIVSHIAVYEAEPG</sequence>
<evidence type="ECO:0000313" key="2">
    <source>
        <dbReference type="Proteomes" id="UP000248918"/>
    </source>
</evidence>
<name>A0A329CXB4_9BURK</name>
<proteinExistence type="predicted"/>
<accession>A0A329CXB4</accession>
<dbReference type="OrthoDB" id="9886816at2"/>
<evidence type="ECO:0000313" key="1">
    <source>
        <dbReference type="EMBL" id="RAS38301.1"/>
    </source>
</evidence>
<dbReference type="Proteomes" id="UP000248918">
    <property type="component" value="Unassembled WGS sequence"/>
</dbReference>
<gene>
    <name evidence="1" type="ORF">BX591_102597</name>
</gene>
<reference evidence="1 2" key="1">
    <citation type="submission" date="2018-06" db="EMBL/GenBank/DDBJ databases">
        <title>Genomic Encyclopedia of Type Strains, Phase III (KMG-III): the genomes of soil and plant-associated and newly described type strains.</title>
        <authorList>
            <person name="Whitman W."/>
        </authorList>
    </citation>
    <scope>NUCLEOTIDE SEQUENCE [LARGE SCALE GENOMIC DNA]</scope>
    <source>
        <strain evidence="1 2">LMG 23644</strain>
    </source>
</reference>
<dbReference type="EMBL" id="QLTK01000002">
    <property type="protein sequence ID" value="RAS38301.1"/>
    <property type="molecule type" value="Genomic_DNA"/>
</dbReference>
<comment type="caution">
    <text evidence="1">The sequence shown here is derived from an EMBL/GenBank/DDBJ whole genome shotgun (WGS) entry which is preliminary data.</text>
</comment>
<dbReference type="AlphaFoldDB" id="A0A329CXB4"/>
<protein>
    <submittedName>
        <fullName evidence="1">Uncharacterized protein</fullName>
    </submittedName>
</protein>
<organism evidence="1 2">
    <name type="scientific">Paraburkholderia bryophila</name>
    <dbReference type="NCBI Taxonomy" id="420952"/>
    <lineage>
        <taxon>Bacteria</taxon>
        <taxon>Pseudomonadati</taxon>
        <taxon>Pseudomonadota</taxon>
        <taxon>Betaproteobacteria</taxon>
        <taxon>Burkholderiales</taxon>
        <taxon>Burkholderiaceae</taxon>
        <taxon>Paraburkholderia</taxon>
    </lineage>
</organism>
<dbReference type="RefSeq" id="WP_111929843.1">
    <property type="nucleotide sequence ID" value="NZ_CADFFP010000001.1"/>
</dbReference>